<organism evidence="2 3">
    <name type="scientific">Nitrososphaera viennensis EN76</name>
    <dbReference type="NCBI Taxonomy" id="926571"/>
    <lineage>
        <taxon>Archaea</taxon>
        <taxon>Nitrososphaerota</taxon>
        <taxon>Nitrososphaeria</taxon>
        <taxon>Nitrososphaerales</taxon>
        <taxon>Nitrososphaeraceae</taxon>
        <taxon>Nitrososphaera</taxon>
    </lineage>
</organism>
<dbReference type="HOGENOM" id="CLU_1113833_0_0_2"/>
<name>A0A060HK02_9ARCH</name>
<dbReference type="Proteomes" id="UP000027093">
    <property type="component" value="Chromosome"/>
</dbReference>
<evidence type="ECO:0000256" key="1">
    <source>
        <dbReference type="ARBA" id="ARBA00023002"/>
    </source>
</evidence>
<dbReference type="STRING" id="926571.NVIE_025880"/>
<protein>
    <submittedName>
        <fullName evidence="2">Putative 5 10-methylenetetrahydrofolate reductase-like protein</fullName>
    </submittedName>
</protein>
<dbReference type="EMBL" id="CP007536">
    <property type="protein sequence ID" value="AIC16859.1"/>
    <property type="molecule type" value="Genomic_DNA"/>
</dbReference>
<dbReference type="GO" id="GO:0016491">
    <property type="term" value="F:oxidoreductase activity"/>
    <property type="evidence" value="ECO:0007669"/>
    <property type="project" value="UniProtKB-KW"/>
</dbReference>
<keyword evidence="3" id="KW-1185">Reference proteome</keyword>
<dbReference type="GeneID" id="74947825"/>
<dbReference type="InterPro" id="IPR029041">
    <property type="entry name" value="FAD-linked_oxidoreductase-like"/>
</dbReference>
<evidence type="ECO:0000313" key="2">
    <source>
        <dbReference type="EMBL" id="AIC16859.1"/>
    </source>
</evidence>
<dbReference type="SUPFAM" id="SSF51730">
    <property type="entry name" value="FAD-linked oxidoreductase"/>
    <property type="match status" value="1"/>
</dbReference>
<dbReference type="PANTHER" id="PTHR38755">
    <property type="entry name" value="5,10-METHYLENETETRAHYDROFOLATE REDUCTASE"/>
    <property type="match status" value="1"/>
</dbReference>
<dbReference type="PANTHER" id="PTHR38755:SF1">
    <property type="entry name" value="METHYLENE-TETRAHYDROFOLATE REDUCTASE C-TERMINAL DOMAIN-CONTAINING PROTEIN"/>
    <property type="match status" value="1"/>
</dbReference>
<dbReference type="OrthoDB" id="10385at2157"/>
<evidence type="ECO:0000313" key="3">
    <source>
        <dbReference type="Proteomes" id="UP000027093"/>
    </source>
</evidence>
<proteinExistence type="predicted"/>
<dbReference type="Gene3D" id="3.20.20.220">
    <property type="match status" value="1"/>
</dbReference>
<gene>
    <name evidence="2" type="ORF">NVIE_025880</name>
</gene>
<keyword evidence="1" id="KW-0560">Oxidoreductase</keyword>
<sequence>MKIAYELNPPKVAREGRFDQRRLDSDMEALKGRASQLGRHHVVDGIHLTDSVLGVPRVSSITAASFVKKAAKGVKLSCSIRTSDRNIITLCQAAADAVISEIDSLLILLGDAPTDGRNSGLKPSQAVKMLRDQGFDRKVKLDLSFPAKIADKNAPAIRAKLDARPHALVTQSISSLSDLGEIVDFVKPHGISVVACIMVPSEKNEQSARMIGLDWSGYKKEPAEFVKKAGRMAGMVLLTSPNSFSSGIDLLKQLG</sequence>
<dbReference type="KEGG" id="nvn:NVIE_025880"/>
<dbReference type="AlphaFoldDB" id="A0A060HK02"/>
<dbReference type="RefSeq" id="WP_075055530.1">
    <property type="nucleotide sequence ID" value="NZ_CP007536.1"/>
</dbReference>
<reference evidence="2 3" key="1">
    <citation type="journal article" date="2014" name="Int. J. Syst. Evol. Microbiol.">
        <title>Nitrososphaera viennensis gen. nov., sp. nov., an aerobic and mesophilic, ammonia-oxidizing archaeon from soil and a member of the archaeal phylum Thaumarchaeota.</title>
        <authorList>
            <person name="Stieglmeier M."/>
            <person name="Klingl A."/>
            <person name="Alves R.J."/>
            <person name="Rittmann S.K."/>
            <person name="Melcher M."/>
            <person name="Leisch N."/>
            <person name="Schleper C."/>
        </authorList>
    </citation>
    <scope>NUCLEOTIDE SEQUENCE [LARGE SCALE GENOMIC DNA]</scope>
    <source>
        <strain evidence="2">EN76</strain>
    </source>
</reference>
<accession>A0A060HK02</accession>